<proteinExistence type="predicted"/>
<evidence type="ECO:0000313" key="2">
    <source>
        <dbReference type="Proteomes" id="UP000009135"/>
    </source>
</evidence>
<reference evidence="1 2" key="1">
    <citation type="journal article" date="2012" name="J. Bacteriol.">
        <title>Complete genome sequence of Mycoplasma haemocanis strain Illinois.</title>
        <authorList>
            <person name="do Nascimento N.C."/>
            <person name="Guimaraes A.M."/>
            <person name="Santos A.P."/>
            <person name="Sanmiguel P.J."/>
            <person name="Messick J.B."/>
        </authorList>
    </citation>
    <scope>NUCLEOTIDE SEQUENCE [LARGE SCALE GENOMIC DNA]</scope>
    <source>
        <strain evidence="1 2">Illinois</strain>
    </source>
</reference>
<dbReference type="Proteomes" id="UP000009135">
    <property type="component" value="Chromosome"/>
</dbReference>
<name>H6N7C2_MYCHN</name>
<sequence>MSKLTLPLIGLGGASTAAVGGYMFFIRGEKSTVEKTFRSTYSQAILKENDNLWSTKLAALRSEGNPIHKTLIDAKAKVTTSEQQAKSLLVEGCRKIYDSKLSDSLYEKDFKTYCSKTIKDVIQGTWISEAHDGSGSHTKWNQKLTSLKEHAEATKGVLSKGLQTLKGQLSSEASSTNWDDAKRKVLKDWCDASKKEIFMGETDSRVLNSKSYCLES</sequence>
<gene>
    <name evidence="1" type="ordered locus">MHC_03420</name>
</gene>
<dbReference type="STRING" id="1111676.MHC_03420"/>
<dbReference type="HOGENOM" id="CLU_096783_0_0_14"/>
<accession>H6N7C2</accession>
<dbReference type="AlphaFoldDB" id="H6N7C2"/>
<evidence type="ECO:0000313" key="1">
    <source>
        <dbReference type="EMBL" id="AEW45544.1"/>
    </source>
</evidence>
<protein>
    <submittedName>
        <fullName evidence="1">Uncharacterized protein</fullName>
    </submittedName>
</protein>
<dbReference type="EMBL" id="CP003199">
    <property type="protein sequence ID" value="AEW45544.1"/>
    <property type="molecule type" value="Genomic_DNA"/>
</dbReference>
<keyword evidence="2" id="KW-1185">Reference proteome</keyword>
<organism evidence="1 2">
    <name type="scientific">Mycoplasma haemocanis (strain Illinois)</name>
    <dbReference type="NCBI Taxonomy" id="1111676"/>
    <lineage>
        <taxon>Bacteria</taxon>
        <taxon>Bacillati</taxon>
        <taxon>Mycoplasmatota</taxon>
        <taxon>Mollicutes</taxon>
        <taxon>Mycoplasmataceae</taxon>
        <taxon>Mycoplasma</taxon>
    </lineage>
</organism>
<dbReference type="KEGG" id="mhe:MHC_03420"/>